<dbReference type="HOGENOM" id="CLU_1835200_0_0_1"/>
<feature type="region of interest" description="Disordered" evidence="1">
    <location>
        <begin position="1"/>
        <end position="24"/>
    </location>
</feature>
<name>A0A0D1YZI4_9EURO</name>
<dbReference type="Proteomes" id="UP000053599">
    <property type="component" value="Unassembled WGS sequence"/>
</dbReference>
<protein>
    <submittedName>
        <fullName evidence="2">Uncharacterized protein</fullName>
    </submittedName>
</protein>
<dbReference type="EMBL" id="KN846951">
    <property type="protein sequence ID" value="KIV86944.1"/>
    <property type="molecule type" value="Genomic_DNA"/>
</dbReference>
<evidence type="ECO:0000256" key="1">
    <source>
        <dbReference type="SAM" id="MobiDB-lite"/>
    </source>
</evidence>
<sequence>MGCRNLGTINPRGPGTDAQTQPRRLCWEPNGDRLRTSYCSPDFSSAPSADRTLSRPPFAADFSDHAASNIEWQVYSGILCIFASMCLSDSAWTHDTARFLSAHQAHAHNANHDAGEDLLRLLRCTSTQAPPFIVGVVIHM</sequence>
<evidence type="ECO:0000313" key="3">
    <source>
        <dbReference type="Proteomes" id="UP000053599"/>
    </source>
</evidence>
<evidence type="ECO:0000313" key="2">
    <source>
        <dbReference type="EMBL" id="KIV86944.1"/>
    </source>
</evidence>
<reference evidence="2 3" key="1">
    <citation type="submission" date="2015-01" db="EMBL/GenBank/DDBJ databases">
        <title>The Genome Sequence of Exophiala sideris CBS121828.</title>
        <authorList>
            <consortium name="The Broad Institute Genomics Platform"/>
            <person name="Cuomo C."/>
            <person name="de Hoog S."/>
            <person name="Gorbushina A."/>
            <person name="Stielow B."/>
            <person name="Teixiera M."/>
            <person name="Abouelleil A."/>
            <person name="Chapman S.B."/>
            <person name="Priest M."/>
            <person name="Young S.K."/>
            <person name="Wortman J."/>
            <person name="Nusbaum C."/>
            <person name="Birren B."/>
        </authorList>
    </citation>
    <scope>NUCLEOTIDE SEQUENCE [LARGE SCALE GENOMIC DNA]</scope>
    <source>
        <strain evidence="2 3">CBS 121828</strain>
    </source>
</reference>
<organism evidence="2 3">
    <name type="scientific">Exophiala sideris</name>
    <dbReference type="NCBI Taxonomy" id="1016849"/>
    <lineage>
        <taxon>Eukaryota</taxon>
        <taxon>Fungi</taxon>
        <taxon>Dikarya</taxon>
        <taxon>Ascomycota</taxon>
        <taxon>Pezizomycotina</taxon>
        <taxon>Eurotiomycetes</taxon>
        <taxon>Chaetothyriomycetidae</taxon>
        <taxon>Chaetothyriales</taxon>
        <taxon>Herpotrichiellaceae</taxon>
        <taxon>Exophiala</taxon>
    </lineage>
</organism>
<proteinExistence type="predicted"/>
<dbReference type="AlphaFoldDB" id="A0A0D1YZI4"/>
<gene>
    <name evidence="2" type="ORF">PV11_02520</name>
</gene>
<accession>A0A0D1YZI4</accession>